<sequence>MATGAGQDRWSSEIQSSLEDLTVNSLDELMKLISWQKDGTAIDSSFRVHSPRL</sequence>
<dbReference type="EMBL" id="KV878269">
    <property type="protein sequence ID" value="OJZ79848.1"/>
    <property type="molecule type" value="Genomic_DNA"/>
</dbReference>
<organism evidence="1 2">
    <name type="scientific">Aspergillus luchuensis (strain CBS 106.47)</name>
    <dbReference type="NCBI Taxonomy" id="1137211"/>
    <lineage>
        <taxon>Eukaryota</taxon>
        <taxon>Fungi</taxon>
        <taxon>Dikarya</taxon>
        <taxon>Ascomycota</taxon>
        <taxon>Pezizomycotina</taxon>
        <taxon>Eurotiomycetes</taxon>
        <taxon>Eurotiomycetidae</taxon>
        <taxon>Eurotiales</taxon>
        <taxon>Aspergillaceae</taxon>
        <taxon>Aspergillus</taxon>
        <taxon>Aspergillus subgen. Circumdati</taxon>
    </lineage>
</organism>
<name>A0A1M3SZE2_ASPLC</name>
<evidence type="ECO:0000313" key="1">
    <source>
        <dbReference type="EMBL" id="OJZ79848.1"/>
    </source>
</evidence>
<protein>
    <submittedName>
        <fullName evidence="1">Uncharacterized protein</fullName>
    </submittedName>
</protein>
<evidence type="ECO:0000313" key="2">
    <source>
        <dbReference type="Proteomes" id="UP000184063"/>
    </source>
</evidence>
<gene>
    <name evidence="1" type="ORF">ASPFODRAFT_519050</name>
</gene>
<dbReference type="AlphaFoldDB" id="A0A1M3SZE2"/>
<reference evidence="2" key="1">
    <citation type="journal article" date="2017" name="Genome Biol.">
        <title>Comparative genomics reveals high biological diversity and specific adaptations in the industrially and medically important fungal genus Aspergillus.</title>
        <authorList>
            <person name="de Vries R.P."/>
            <person name="Riley R."/>
            <person name="Wiebenga A."/>
            <person name="Aguilar-Osorio G."/>
            <person name="Amillis S."/>
            <person name="Uchima C.A."/>
            <person name="Anderluh G."/>
            <person name="Asadollahi M."/>
            <person name="Askin M."/>
            <person name="Barry K."/>
            <person name="Battaglia E."/>
            <person name="Bayram O."/>
            <person name="Benocci T."/>
            <person name="Braus-Stromeyer S.A."/>
            <person name="Caldana C."/>
            <person name="Canovas D."/>
            <person name="Cerqueira G.C."/>
            <person name="Chen F."/>
            <person name="Chen W."/>
            <person name="Choi C."/>
            <person name="Clum A."/>
            <person name="Dos Santos R.A."/>
            <person name="Damasio A.R."/>
            <person name="Diallinas G."/>
            <person name="Emri T."/>
            <person name="Fekete E."/>
            <person name="Flipphi M."/>
            <person name="Freyberg S."/>
            <person name="Gallo A."/>
            <person name="Gournas C."/>
            <person name="Habgood R."/>
            <person name="Hainaut M."/>
            <person name="Harispe M.L."/>
            <person name="Henrissat B."/>
            <person name="Hilden K.S."/>
            <person name="Hope R."/>
            <person name="Hossain A."/>
            <person name="Karabika E."/>
            <person name="Karaffa L."/>
            <person name="Karanyi Z."/>
            <person name="Krasevec N."/>
            <person name="Kuo A."/>
            <person name="Kusch H."/>
            <person name="LaButti K."/>
            <person name="Lagendijk E.L."/>
            <person name="Lapidus A."/>
            <person name="Levasseur A."/>
            <person name="Lindquist E."/>
            <person name="Lipzen A."/>
            <person name="Logrieco A.F."/>
            <person name="MacCabe A."/>
            <person name="Maekelae M.R."/>
            <person name="Malavazi I."/>
            <person name="Melin P."/>
            <person name="Meyer V."/>
            <person name="Mielnichuk N."/>
            <person name="Miskei M."/>
            <person name="Molnar A.P."/>
            <person name="Mule G."/>
            <person name="Ngan C.Y."/>
            <person name="Orejas M."/>
            <person name="Orosz E."/>
            <person name="Ouedraogo J.P."/>
            <person name="Overkamp K.M."/>
            <person name="Park H.-S."/>
            <person name="Perrone G."/>
            <person name="Piumi F."/>
            <person name="Punt P.J."/>
            <person name="Ram A.F."/>
            <person name="Ramon A."/>
            <person name="Rauscher S."/>
            <person name="Record E."/>
            <person name="Riano-Pachon D.M."/>
            <person name="Robert V."/>
            <person name="Roehrig J."/>
            <person name="Ruller R."/>
            <person name="Salamov A."/>
            <person name="Salih N.S."/>
            <person name="Samson R.A."/>
            <person name="Sandor E."/>
            <person name="Sanguinetti M."/>
            <person name="Schuetze T."/>
            <person name="Sepcic K."/>
            <person name="Shelest E."/>
            <person name="Sherlock G."/>
            <person name="Sophianopoulou V."/>
            <person name="Squina F.M."/>
            <person name="Sun H."/>
            <person name="Susca A."/>
            <person name="Todd R.B."/>
            <person name="Tsang A."/>
            <person name="Unkles S.E."/>
            <person name="van de Wiele N."/>
            <person name="van Rossen-Uffink D."/>
            <person name="Oliveira J.V."/>
            <person name="Vesth T.C."/>
            <person name="Visser J."/>
            <person name="Yu J.-H."/>
            <person name="Zhou M."/>
            <person name="Andersen M.R."/>
            <person name="Archer D.B."/>
            <person name="Baker S.E."/>
            <person name="Benoit I."/>
            <person name="Brakhage A.A."/>
            <person name="Braus G.H."/>
            <person name="Fischer R."/>
            <person name="Frisvad J.C."/>
            <person name="Goldman G.H."/>
            <person name="Houbraken J."/>
            <person name="Oakley B."/>
            <person name="Pocsi I."/>
            <person name="Scazzocchio C."/>
            <person name="Seiboth B."/>
            <person name="vanKuyk P.A."/>
            <person name="Wortman J."/>
            <person name="Dyer P.S."/>
            <person name="Grigoriev I.V."/>
        </authorList>
    </citation>
    <scope>NUCLEOTIDE SEQUENCE [LARGE SCALE GENOMIC DNA]</scope>
    <source>
        <strain evidence="2">CBS 106.47</strain>
    </source>
</reference>
<accession>A0A1M3SZE2</accession>
<dbReference type="VEuPathDB" id="FungiDB:ASPFODRAFT_519050"/>
<dbReference type="Proteomes" id="UP000184063">
    <property type="component" value="Unassembled WGS sequence"/>
</dbReference>
<proteinExistence type="predicted"/>